<dbReference type="EMBL" id="BAAAMJ010000026">
    <property type="protein sequence ID" value="GAA1914988.1"/>
    <property type="molecule type" value="Genomic_DNA"/>
</dbReference>
<reference evidence="2 3" key="1">
    <citation type="journal article" date="2019" name="Int. J. Syst. Evol. Microbiol.">
        <title>The Global Catalogue of Microorganisms (GCM) 10K type strain sequencing project: providing services to taxonomists for standard genome sequencing and annotation.</title>
        <authorList>
            <consortium name="The Broad Institute Genomics Platform"/>
            <consortium name="The Broad Institute Genome Sequencing Center for Infectious Disease"/>
            <person name="Wu L."/>
            <person name="Ma J."/>
        </authorList>
    </citation>
    <scope>NUCLEOTIDE SEQUENCE [LARGE SCALE GENOMIC DNA]</scope>
    <source>
        <strain evidence="2 3">JCM 13581</strain>
    </source>
</reference>
<evidence type="ECO:0000313" key="2">
    <source>
        <dbReference type="EMBL" id="GAA1914988.1"/>
    </source>
</evidence>
<organism evidence="2 3">
    <name type="scientific">Streptomyces sodiiphilus</name>
    <dbReference type="NCBI Taxonomy" id="226217"/>
    <lineage>
        <taxon>Bacteria</taxon>
        <taxon>Bacillati</taxon>
        <taxon>Actinomycetota</taxon>
        <taxon>Actinomycetes</taxon>
        <taxon>Kitasatosporales</taxon>
        <taxon>Streptomycetaceae</taxon>
        <taxon>Streptomyces</taxon>
    </lineage>
</organism>
<proteinExistence type="predicted"/>
<evidence type="ECO:0000256" key="1">
    <source>
        <dbReference type="SAM" id="MobiDB-lite"/>
    </source>
</evidence>
<keyword evidence="3" id="KW-1185">Reference proteome</keyword>
<sequence length="102" mass="10473">MCAGCCGRPVAYRFSSRTRGSAPGTGRTASSGPVRGPDGDRGRWPGRGGQGPGWGKNASFLCSPGYRLQAPRRAEGARKPPQGLIKSDNSLVEHGCSAGCPG</sequence>
<accession>A0ABN2P9T8</accession>
<comment type="caution">
    <text evidence="2">The sequence shown here is derived from an EMBL/GenBank/DDBJ whole genome shotgun (WGS) entry which is preliminary data.</text>
</comment>
<protein>
    <submittedName>
        <fullName evidence="2">Uncharacterized protein</fullName>
    </submittedName>
</protein>
<dbReference type="Proteomes" id="UP001501303">
    <property type="component" value="Unassembled WGS sequence"/>
</dbReference>
<name>A0ABN2P9T8_9ACTN</name>
<feature type="region of interest" description="Disordered" evidence="1">
    <location>
        <begin position="71"/>
        <end position="102"/>
    </location>
</feature>
<feature type="compositionally biased region" description="Gly residues" evidence="1">
    <location>
        <begin position="45"/>
        <end position="54"/>
    </location>
</feature>
<feature type="region of interest" description="Disordered" evidence="1">
    <location>
        <begin position="15"/>
        <end position="58"/>
    </location>
</feature>
<evidence type="ECO:0000313" key="3">
    <source>
        <dbReference type="Proteomes" id="UP001501303"/>
    </source>
</evidence>
<gene>
    <name evidence="2" type="ORF">GCM10009716_25560</name>
</gene>